<dbReference type="RefSeq" id="XP_030047699.1">
    <property type="nucleotide sequence ID" value="XM_030191839.1"/>
</dbReference>
<name>A0A6P7XC16_9AMPH</name>
<reference evidence="3" key="1">
    <citation type="submission" date="2025-08" db="UniProtKB">
        <authorList>
            <consortium name="RefSeq"/>
        </authorList>
    </citation>
    <scope>IDENTIFICATION</scope>
</reference>
<accession>A0A6P7XC16</accession>
<dbReference type="GO" id="GO:0004888">
    <property type="term" value="F:transmembrane signaling receptor activity"/>
    <property type="evidence" value="ECO:0007669"/>
    <property type="project" value="InterPro"/>
</dbReference>
<dbReference type="PANTHER" id="PTHR15028">
    <property type="entry name" value="CD72-RELATED"/>
    <property type="match status" value="1"/>
</dbReference>
<dbReference type="AlphaFoldDB" id="A0A6P7XC16"/>
<dbReference type="InParanoid" id="A0A6P7XC16"/>
<organism evidence="2 3">
    <name type="scientific">Microcaecilia unicolor</name>
    <dbReference type="NCBI Taxonomy" id="1415580"/>
    <lineage>
        <taxon>Eukaryota</taxon>
        <taxon>Metazoa</taxon>
        <taxon>Chordata</taxon>
        <taxon>Craniata</taxon>
        <taxon>Vertebrata</taxon>
        <taxon>Euteleostomi</taxon>
        <taxon>Amphibia</taxon>
        <taxon>Gymnophiona</taxon>
        <taxon>Siphonopidae</taxon>
        <taxon>Microcaecilia</taxon>
    </lineage>
</organism>
<keyword evidence="2" id="KW-1185">Reference proteome</keyword>
<dbReference type="Proteomes" id="UP000515156">
    <property type="component" value="Chromosome 2"/>
</dbReference>
<dbReference type="GeneID" id="115461795"/>
<evidence type="ECO:0000313" key="3">
    <source>
        <dbReference type="RefSeq" id="XP_030047699.1"/>
    </source>
</evidence>
<dbReference type="GO" id="GO:0005886">
    <property type="term" value="C:plasma membrane"/>
    <property type="evidence" value="ECO:0007669"/>
    <property type="project" value="InterPro"/>
</dbReference>
<sequence>MAGPVTYADLKFLKKSLNRKKSPRSNGEGSITVPSEVDGDVIYENIEIPRMSEETVRLESTQRDTNQQKEVFVAVKAKRISHVTVLLLIPCLFLLSSTVTLGVKYLQVSHRLTNSTKRFWLLSQEHEALASNLSLTLSTKEEELKETELQLHQARSAQETLRQKLKSYESEEDKWRETAAELKVAIDKWNQAKLCVSSNCYRAYGQRSCQQCLS</sequence>
<dbReference type="InterPro" id="IPR039689">
    <property type="entry name" value="CD72"/>
</dbReference>
<feature type="coiled-coil region" evidence="1">
    <location>
        <begin position="130"/>
        <end position="185"/>
    </location>
</feature>
<gene>
    <name evidence="3" type="primary">LOC115461795</name>
</gene>
<dbReference type="PANTHER" id="PTHR15028:SF6">
    <property type="entry name" value="B-CELL DIFFERENTIATION ANTIGEN CD72"/>
    <property type="match status" value="1"/>
</dbReference>
<keyword evidence="1" id="KW-0175">Coiled coil</keyword>
<protein>
    <submittedName>
        <fullName evidence="3">B-cell differentiation antigen CD72-like</fullName>
    </submittedName>
</protein>
<dbReference type="KEGG" id="muo:115461795"/>
<dbReference type="OrthoDB" id="10544794at2759"/>
<evidence type="ECO:0000256" key="1">
    <source>
        <dbReference type="SAM" id="Coils"/>
    </source>
</evidence>
<proteinExistence type="predicted"/>
<evidence type="ECO:0000313" key="2">
    <source>
        <dbReference type="Proteomes" id="UP000515156"/>
    </source>
</evidence>